<dbReference type="CDD" id="cd00170">
    <property type="entry name" value="SEC14"/>
    <property type="match status" value="1"/>
</dbReference>
<dbReference type="InterPro" id="IPR011074">
    <property type="entry name" value="CRAL/TRIO_N_dom"/>
</dbReference>
<feature type="region of interest" description="Disordered" evidence="1">
    <location>
        <begin position="1"/>
        <end position="26"/>
    </location>
</feature>
<dbReference type="InterPro" id="IPR036273">
    <property type="entry name" value="CRAL/TRIO_N_dom_sf"/>
</dbReference>
<comment type="caution">
    <text evidence="3">The sequence shown here is derived from an EMBL/GenBank/DDBJ whole genome shotgun (WGS) entry which is preliminary data.</text>
</comment>
<feature type="domain" description="CRAL-TRIO" evidence="2">
    <location>
        <begin position="107"/>
        <end position="303"/>
    </location>
</feature>
<sequence length="314" mass="35167">MSSSSVPILVNPSPPPVLAGHPRAKYTPDQLQKLDALREKLAANNPALAATANPASPSPPASGKHDDAAWCDDACLLRYLRAVKWDTDAAAKRIESTLKWRNEYGPHRIDPAEVEPEAIHGKEFLTGFDLHGRPSLYLVPRKEHTKTYDRQLRYVVYNLERAIRAMPPGVESLNILIDYEGLSVFTAPPASQSKKVLQILGDHYPERLGKGFIFNPSWYLWAFFKIIGPFIDPITRSKIHFVNLKKLPAEFVNDSSDAVAATPNTPEKPQKEAEGMGGWTDPRRFIAPEMLVTEYGGKHDFVYDHDVYWKAVNA</sequence>
<organism evidence="3 4">
    <name type="scientific">Geranomyces variabilis</name>
    <dbReference type="NCBI Taxonomy" id="109894"/>
    <lineage>
        <taxon>Eukaryota</taxon>
        <taxon>Fungi</taxon>
        <taxon>Fungi incertae sedis</taxon>
        <taxon>Chytridiomycota</taxon>
        <taxon>Chytridiomycota incertae sedis</taxon>
        <taxon>Chytridiomycetes</taxon>
        <taxon>Spizellomycetales</taxon>
        <taxon>Powellomycetaceae</taxon>
        <taxon>Geranomyces</taxon>
    </lineage>
</organism>
<dbReference type="PANTHER" id="PTHR45824">
    <property type="entry name" value="GH16843P"/>
    <property type="match status" value="1"/>
</dbReference>
<dbReference type="GO" id="GO:0008526">
    <property type="term" value="F:phosphatidylinositol transfer activity"/>
    <property type="evidence" value="ECO:0007669"/>
    <property type="project" value="TreeGrafter"/>
</dbReference>
<evidence type="ECO:0000259" key="2">
    <source>
        <dbReference type="PROSITE" id="PS50191"/>
    </source>
</evidence>
<dbReference type="Gene3D" id="3.40.525.10">
    <property type="entry name" value="CRAL-TRIO lipid binding domain"/>
    <property type="match status" value="1"/>
</dbReference>
<dbReference type="PANTHER" id="PTHR45824:SF29">
    <property type="entry name" value="GH16843P"/>
    <property type="match status" value="1"/>
</dbReference>
<dbReference type="SUPFAM" id="SSF52087">
    <property type="entry name" value="CRAL/TRIO domain"/>
    <property type="match status" value="1"/>
</dbReference>
<dbReference type="InterPro" id="IPR052578">
    <property type="entry name" value="PI_Transfer_CRAL-TRIO"/>
</dbReference>
<dbReference type="Pfam" id="PF00650">
    <property type="entry name" value="CRAL_TRIO"/>
    <property type="match status" value="1"/>
</dbReference>
<reference evidence="3" key="1">
    <citation type="submission" date="2020-05" db="EMBL/GenBank/DDBJ databases">
        <title>Phylogenomic resolution of chytrid fungi.</title>
        <authorList>
            <person name="Stajich J.E."/>
            <person name="Amses K."/>
            <person name="Simmons R."/>
            <person name="Seto K."/>
            <person name="Myers J."/>
            <person name="Bonds A."/>
            <person name="Quandt C.A."/>
            <person name="Barry K."/>
            <person name="Liu P."/>
            <person name="Grigoriev I."/>
            <person name="Longcore J.E."/>
            <person name="James T.Y."/>
        </authorList>
    </citation>
    <scope>NUCLEOTIDE SEQUENCE</scope>
    <source>
        <strain evidence="3">JEL0379</strain>
    </source>
</reference>
<proteinExistence type="predicted"/>
<name>A0AAD5TM50_9FUNG</name>
<dbReference type="PROSITE" id="PS50191">
    <property type="entry name" value="CRAL_TRIO"/>
    <property type="match status" value="1"/>
</dbReference>
<evidence type="ECO:0000313" key="3">
    <source>
        <dbReference type="EMBL" id="KAJ3178614.1"/>
    </source>
</evidence>
<dbReference type="InterPro" id="IPR036865">
    <property type="entry name" value="CRAL-TRIO_dom_sf"/>
</dbReference>
<accession>A0AAD5TM50</accession>
<dbReference type="SMART" id="SM01100">
    <property type="entry name" value="CRAL_TRIO_N"/>
    <property type="match status" value="1"/>
</dbReference>
<dbReference type="InterPro" id="IPR001251">
    <property type="entry name" value="CRAL-TRIO_dom"/>
</dbReference>
<evidence type="ECO:0000256" key="1">
    <source>
        <dbReference type="SAM" id="MobiDB-lite"/>
    </source>
</evidence>
<protein>
    <recommendedName>
        <fullName evidence="2">CRAL-TRIO domain-containing protein</fullName>
    </recommendedName>
</protein>
<keyword evidence="4" id="KW-1185">Reference proteome</keyword>
<gene>
    <name evidence="3" type="ORF">HDU87_003437</name>
</gene>
<dbReference type="SUPFAM" id="SSF46938">
    <property type="entry name" value="CRAL/TRIO N-terminal domain"/>
    <property type="match status" value="1"/>
</dbReference>
<evidence type="ECO:0000313" key="4">
    <source>
        <dbReference type="Proteomes" id="UP001212152"/>
    </source>
</evidence>
<dbReference type="Proteomes" id="UP001212152">
    <property type="component" value="Unassembled WGS sequence"/>
</dbReference>
<dbReference type="EMBL" id="JADGJQ010000025">
    <property type="protein sequence ID" value="KAJ3178614.1"/>
    <property type="molecule type" value="Genomic_DNA"/>
</dbReference>
<feature type="region of interest" description="Disordered" evidence="1">
    <location>
        <begin position="258"/>
        <end position="281"/>
    </location>
</feature>
<dbReference type="AlphaFoldDB" id="A0AAD5TM50"/>
<dbReference type="Pfam" id="PF03765">
    <property type="entry name" value="CRAL_TRIO_N"/>
    <property type="match status" value="1"/>
</dbReference>
<dbReference type="SMART" id="SM00516">
    <property type="entry name" value="SEC14"/>
    <property type="match status" value="1"/>
</dbReference>